<keyword evidence="1" id="KW-0812">Transmembrane</keyword>
<sequence>MKSKLVSVHTTIQRLPLYQWLGLFISFKVVWWFQGLLDLEELGWLSAFIQFLLGIVLFVGVTGLANSERTRR</sequence>
<keyword evidence="1" id="KW-1133">Transmembrane helix</keyword>
<evidence type="ECO:0000313" key="2">
    <source>
        <dbReference type="EMBL" id="KRL93896.1"/>
    </source>
</evidence>
<keyword evidence="3" id="KW-1185">Reference proteome</keyword>
<reference evidence="2 3" key="1">
    <citation type="journal article" date="2015" name="Genome Announc.">
        <title>Expanding the biotechnology potential of lactobacilli through comparative genomics of 213 strains and associated genera.</title>
        <authorList>
            <person name="Sun Z."/>
            <person name="Harris H.M."/>
            <person name="McCann A."/>
            <person name="Guo C."/>
            <person name="Argimon S."/>
            <person name="Zhang W."/>
            <person name="Yang X."/>
            <person name="Jeffery I.B."/>
            <person name="Cooney J.C."/>
            <person name="Kagawa T.F."/>
            <person name="Liu W."/>
            <person name="Song Y."/>
            <person name="Salvetti E."/>
            <person name="Wrobel A."/>
            <person name="Rasinkangas P."/>
            <person name="Parkhill J."/>
            <person name="Rea M.C."/>
            <person name="O'Sullivan O."/>
            <person name="Ritari J."/>
            <person name="Douillard F.P."/>
            <person name="Paul Ross R."/>
            <person name="Yang R."/>
            <person name="Briner A.E."/>
            <person name="Felis G.E."/>
            <person name="de Vos W.M."/>
            <person name="Barrangou R."/>
            <person name="Klaenhammer T.R."/>
            <person name="Caufield P.W."/>
            <person name="Cui Y."/>
            <person name="Zhang H."/>
            <person name="O'Toole P.W."/>
        </authorList>
    </citation>
    <scope>NUCLEOTIDE SEQUENCE [LARGE SCALE GENOMIC DNA]</scope>
    <source>
        <strain evidence="2 3">DSM 16381</strain>
    </source>
</reference>
<evidence type="ECO:0000313" key="3">
    <source>
        <dbReference type="Proteomes" id="UP000051580"/>
    </source>
</evidence>
<feature type="transmembrane region" description="Helical" evidence="1">
    <location>
        <begin position="20"/>
        <end position="37"/>
    </location>
</feature>
<proteinExistence type="predicted"/>
<comment type="caution">
    <text evidence="2">The sequence shown here is derived from an EMBL/GenBank/DDBJ whole genome shotgun (WGS) entry which is preliminary data.</text>
</comment>
<dbReference type="AlphaFoldDB" id="A0A0R1UR71"/>
<gene>
    <name evidence="2" type="ORF">FD28_GL001086</name>
</gene>
<accession>A0A0R1UR71</accession>
<dbReference type="Proteomes" id="UP000051580">
    <property type="component" value="Unassembled WGS sequence"/>
</dbReference>
<organism evidence="2 3">
    <name type="scientific">Levilactobacillus hammesii DSM 16381</name>
    <dbReference type="NCBI Taxonomy" id="1423753"/>
    <lineage>
        <taxon>Bacteria</taxon>
        <taxon>Bacillati</taxon>
        <taxon>Bacillota</taxon>
        <taxon>Bacilli</taxon>
        <taxon>Lactobacillales</taxon>
        <taxon>Lactobacillaceae</taxon>
        <taxon>Levilactobacillus</taxon>
    </lineage>
</organism>
<evidence type="ECO:0000256" key="1">
    <source>
        <dbReference type="SAM" id="Phobius"/>
    </source>
</evidence>
<feature type="transmembrane region" description="Helical" evidence="1">
    <location>
        <begin position="43"/>
        <end position="65"/>
    </location>
</feature>
<keyword evidence="1" id="KW-0472">Membrane</keyword>
<name>A0A0R1UR71_9LACO</name>
<dbReference type="PATRIC" id="fig|1423753.3.peg.1129"/>
<dbReference type="EMBL" id="AZFS01000061">
    <property type="protein sequence ID" value="KRL93896.1"/>
    <property type="molecule type" value="Genomic_DNA"/>
</dbReference>
<dbReference type="RefSeq" id="WP_057734932.1">
    <property type="nucleotide sequence ID" value="NZ_AZFS01000061.1"/>
</dbReference>
<protein>
    <submittedName>
        <fullName evidence="2">Uncharacterized protein</fullName>
    </submittedName>
</protein>